<dbReference type="EMBL" id="CP010643">
    <property type="protein sequence ID" value="ATG35244.1"/>
    <property type="molecule type" value="Genomic_DNA"/>
</dbReference>
<evidence type="ECO:0000259" key="4">
    <source>
        <dbReference type="PROSITE" id="PS51891"/>
    </source>
</evidence>
<evidence type="ECO:0000256" key="2">
    <source>
        <dbReference type="ARBA" id="ARBA00022723"/>
    </source>
</evidence>
<reference evidence="5 6" key="1">
    <citation type="journal article" date="2017" name="Front. Microbiol.">
        <title>Phaeobacter piscinae sp. nov., a species of the Roseobacter group and potential aquaculture probiont.</title>
        <authorList>
            <person name="Sonnenschein E.C."/>
            <person name="Phippen C.B.W."/>
            <person name="Nielsen K.F."/>
            <person name="Mateiu R.V."/>
            <person name="Melchiorsen J."/>
            <person name="Gram L."/>
            <person name="Overmann J."/>
            <person name="Freese H.M."/>
        </authorList>
    </citation>
    <scope>NUCLEOTIDE SEQUENCE [LARGE SCALE GENOMIC DNA]</scope>
    <source>
        <strain evidence="5 6">P36</strain>
    </source>
</reference>
<evidence type="ECO:0000256" key="1">
    <source>
        <dbReference type="ARBA" id="ARBA00005495"/>
    </source>
</evidence>
<dbReference type="Pfam" id="PF04828">
    <property type="entry name" value="GFA"/>
    <property type="match status" value="1"/>
</dbReference>
<dbReference type="InterPro" id="IPR052355">
    <property type="entry name" value="CENP-V-like"/>
</dbReference>
<reference evidence="5 6" key="4">
    <citation type="journal article" date="2018" name="Environ. Microbiol. Rep.">
        <title>Phylogenetic distribution of roseobacticides in the Roseobacter group and their effect on microalgae.</title>
        <authorList>
            <person name="Sonnenschein E.C."/>
            <person name="Phippen C.B."/>
            <person name="Bentzon-Tilia M."/>
            <person name="Rasmussen S.A."/>
            <person name="Nielsen K.F."/>
            <person name="Gram L."/>
        </authorList>
    </citation>
    <scope>NUCLEOTIDE SEQUENCE [LARGE SCALE GENOMIC DNA]</scope>
    <source>
        <strain evidence="5 6">P36</strain>
    </source>
</reference>
<organism evidence="5 6">
    <name type="scientific">Phaeobacter piscinae</name>
    <dbReference type="NCBI Taxonomy" id="1580596"/>
    <lineage>
        <taxon>Bacteria</taxon>
        <taxon>Pseudomonadati</taxon>
        <taxon>Pseudomonadota</taxon>
        <taxon>Alphaproteobacteria</taxon>
        <taxon>Rhodobacterales</taxon>
        <taxon>Roseobacteraceae</taxon>
        <taxon>Phaeobacter</taxon>
    </lineage>
</organism>
<dbReference type="PROSITE" id="PS51891">
    <property type="entry name" value="CENP_V_GFA"/>
    <property type="match status" value="1"/>
</dbReference>
<dbReference type="RefSeq" id="WP_096868581.1">
    <property type="nucleotide sequence ID" value="NZ_CP010643.1"/>
</dbReference>
<keyword evidence="6" id="KW-1185">Reference proteome</keyword>
<keyword evidence="2" id="KW-0479">Metal-binding</keyword>
<protein>
    <submittedName>
        <fullName evidence="5">Glutathione-dependent formaldehyde-activating enzyme</fullName>
    </submittedName>
</protein>
<dbReference type="PANTHER" id="PTHR28620:SF1">
    <property type="entry name" value="CENP-V_GFA DOMAIN-CONTAINING PROTEIN"/>
    <property type="match status" value="1"/>
</dbReference>
<dbReference type="SUPFAM" id="SSF51316">
    <property type="entry name" value="Mss4-like"/>
    <property type="match status" value="1"/>
</dbReference>
<dbReference type="InterPro" id="IPR006913">
    <property type="entry name" value="CENP-V/GFA"/>
</dbReference>
<dbReference type="Gene3D" id="2.170.150.70">
    <property type="match status" value="1"/>
</dbReference>
<feature type="domain" description="CENP-V/GFA" evidence="4">
    <location>
        <begin position="12"/>
        <end position="130"/>
    </location>
</feature>
<name>A0ABM6PC17_9RHOB</name>
<gene>
    <name evidence="5" type="ORF">PhaeoP36_01090</name>
</gene>
<reference evidence="5 6" key="2">
    <citation type="journal article" date="2017" name="Genome Biol. Evol.">
        <title>Trajectories and Drivers of Genome Evolution in Surface-Associated Marine Phaeobacter.</title>
        <authorList>
            <person name="Freese H.M."/>
            <person name="Sikorski J."/>
            <person name="Bunk B."/>
            <person name="Scheuner C."/>
            <person name="Meier-Kolthoff J.P."/>
            <person name="Sproer C."/>
            <person name="Gram L."/>
            <person name="Overmann J."/>
        </authorList>
    </citation>
    <scope>NUCLEOTIDE SEQUENCE [LARGE SCALE GENOMIC DNA]</scope>
    <source>
        <strain evidence="5 6">P36</strain>
    </source>
</reference>
<dbReference type="InterPro" id="IPR011057">
    <property type="entry name" value="Mss4-like_sf"/>
</dbReference>
<evidence type="ECO:0000313" key="6">
    <source>
        <dbReference type="Proteomes" id="UP000218891"/>
    </source>
</evidence>
<sequence length="139" mass="14748">MTSGTPAPVVATDGPTTCHASCHCGAVEISADLPRGLASASRCNCSFCIRRGAAAVTARTASLRILKGAEDLSLYTWGSHTAKHYFCKTCGIYVYHQRRSDPAECGINLGCIDGGNPRAHAETYGEIPWHDGVNHPSDQ</sequence>
<dbReference type="Proteomes" id="UP000218891">
    <property type="component" value="Chromosome"/>
</dbReference>
<comment type="similarity">
    <text evidence="1">Belongs to the Gfa family.</text>
</comment>
<evidence type="ECO:0000313" key="5">
    <source>
        <dbReference type="EMBL" id="ATG35244.1"/>
    </source>
</evidence>
<reference evidence="5 6" key="3">
    <citation type="journal article" date="2017" name="Int. J. Syst. Evol. Microbiol.">
        <title>Adaptation of Surface-Associated Bacteria to the Open Ocean: A Genomically Distinct Subpopulation of Phaeobacter gallaeciensis Colonizes Pacific Mesozooplankton.</title>
        <authorList>
            <person name="Freese H.M."/>
            <person name="Methner A."/>
            <person name="Overmann J."/>
        </authorList>
    </citation>
    <scope>NUCLEOTIDE SEQUENCE [LARGE SCALE GENOMIC DNA]</scope>
    <source>
        <strain evidence="5 6">P36</strain>
    </source>
</reference>
<dbReference type="PANTHER" id="PTHR28620">
    <property type="entry name" value="CENTROMERE PROTEIN V"/>
    <property type="match status" value="1"/>
</dbReference>
<proteinExistence type="inferred from homology"/>
<keyword evidence="3" id="KW-0862">Zinc</keyword>
<evidence type="ECO:0000256" key="3">
    <source>
        <dbReference type="ARBA" id="ARBA00022833"/>
    </source>
</evidence>
<accession>A0ABM6PC17</accession>